<feature type="transmembrane region" description="Helical" evidence="13">
    <location>
        <begin position="20"/>
        <end position="43"/>
    </location>
</feature>
<dbReference type="EMBL" id="BAABWN010000009">
    <property type="protein sequence ID" value="GAA6168905.1"/>
    <property type="molecule type" value="Genomic_DNA"/>
</dbReference>
<dbReference type="Pfam" id="PF02386">
    <property type="entry name" value="TrkH"/>
    <property type="match status" value="1"/>
</dbReference>
<keyword evidence="6 12" id="KW-0633">Potassium transport</keyword>
<keyword evidence="5 12" id="KW-0997">Cell inner membrane</keyword>
<evidence type="ECO:0000313" key="14">
    <source>
        <dbReference type="EMBL" id="GAA6168905.1"/>
    </source>
</evidence>
<feature type="transmembrane region" description="Helical" evidence="13">
    <location>
        <begin position="262"/>
        <end position="280"/>
    </location>
</feature>
<evidence type="ECO:0000256" key="4">
    <source>
        <dbReference type="ARBA" id="ARBA00022475"/>
    </source>
</evidence>
<feature type="transmembrane region" description="Helical" evidence="13">
    <location>
        <begin position="439"/>
        <end position="461"/>
    </location>
</feature>
<evidence type="ECO:0000256" key="3">
    <source>
        <dbReference type="ARBA" id="ARBA00022448"/>
    </source>
</evidence>
<comment type="similarity">
    <text evidence="2 12">Belongs to the TrkH potassium transport family.</text>
</comment>
<keyword evidence="3 12" id="KW-0813">Transport</keyword>
<dbReference type="PIRSF" id="PIRSF006247">
    <property type="entry name" value="TrkH"/>
    <property type="match status" value="1"/>
</dbReference>
<keyword evidence="11 12" id="KW-0472">Membrane</keyword>
<feature type="transmembrane region" description="Helical" evidence="13">
    <location>
        <begin position="122"/>
        <end position="147"/>
    </location>
</feature>
<comment type="subcellular location">
    <subcellularLocation>
        <location evidence="1 12">Cell inner membrane</location>
        <topology evidence="1 12">Multi-pass membrane protein</topology>
    </subcellularLocation>
</comment>
<keyword evidence="9 13" id="KW-1133">Transmembrane helix</keyword>
<dbReference type="NCBIfam" id="TIGR00933">
    <property type="entry name" value="2a38"/>
    <property type="match status" value="1"/>
</dbReference>
<reference evidence="14 15" key="1">
    <citation type="submission" date="2024-04" db="EMBL/GenBank/DDBJ databases">
        <title>Draft genome sequence of Sessilibacter corallicola NBRC 116591.</title>
        <authorList>
            <person name="Miyakawa T."/>
            <person name="Kusuya Y."/>
            <person name="Miura T."/>
        </authorList>
    </citation>
    <scope>NUCLEOTIDE SEQUENCE [LARGE SCALE GENOMIC DNA]</scope>
    <source>
        <strain evidence="14 15">KU-00831-HH</strain>
    </source>
</reference>
<keyword evidence="7 13" id="KW-0812">Transmembrane</keyword>
<evidence type="ECO:0000256" key="9">
    <source>
        <dbReference type="ARBA" id="ARBA00022989"/>
    </source>
</evidence>
<protein>
    <recommendedName>
        <fullName evidence="12">Trk system potassium uptake protein</fullName>
    </recommendedName>
</protein>
<keyword evidence="4 12" id="KW-1003">Cell membrane</keyword>
<evidence type="ECO:0000256" key="7">
    <source>
        <dbReference type="ARBA" id="ARBA00022692"/>
    </source>
</evidence>
<keyword evidence="10 12" id="KW-0406">Ion transport</keyword>
<feature type="transmembrane region" description="Helical" evidence="13">
    <location>
        <begin position="381"/>
        <end position="401"/>
    </location>
</feature>
<keyword evidence="15" id="KW-1185">Reference proteome</keyword>
<evidence type="ECO:0000256" key="10">
    <source>
        <dbReference type="ARBA" id="ARBA00023065"/>
    </source>
</evidence>
<feature type="transmembrane region" description="Helical" evidence="13">
    <location>
        <begin position="168"/>
        <end position="189"/>
    </location>
</feature>
<accession>A0ABQ0AB67</accession>
<evidence type="ECO:0000313" key="15">
    <source>
        <dbReference type="Proteomes" id="UP001465153"/>
    </source>
</evidence>
<evidence type="ECO:0000256" key="6">
    <source>
        <dbReference type="ARBA" id="ARBA00022538"/>
    </source>
</evidence>
<evidence type="ECO:0000256" key="12">
    <source>
        <dbReference type="PIRNR" id="PIRNR006247"/>
    </source>
</evidence>
<dbReference type="InterPro" id="IPR003445">
    <property type="entry name" value="Cat_transpt"/>
</dbReference>
<sequence length="468" mass="52006">MLFSITLMPPVAVSLWYNDQSYPAFLLAFFITFGTGFVAWIPFYNIKQDLHTRDGFIITALFWLVLGLFGSLPFVFSQSPNLSFTDAVFESLSGLTTTGATVITGLDELPKAILYYRQQLQWLGGIGIIVIAVAILPMLGIGGMQLYRTEAPGPIKDSKLTPRITETAKALFFIYFNLTVICALSYWAAGMTLFDAIGHAYATVAIGGFSTHDASIAYFDSHLIMAICMFFMVLSGINFALHFFSWREKKLVHYWYDPECRFYINMIAVGMVVTVCYLILTNTYSPEEAFWQGSFELVSLLTTTGFGVTDFSIWPAFLPFFLFYMSFMGGCAGSTGGGMKVVRVLLVLKQGVRELNRLIHPNAVISVKLGNKSVPDRVVEAVWGFFAVYVISFMVMFLVLLGTGLDFLTSFSAVGASINNLGPGLGEVAAHYGDINDTAKWVLCFAMLLGRLEVFTLLVLFSPMFWRR</sequence>
<comment type="function">
    <text evidence="12">Low-affinity potassium transport system. Interacts with Trk system potassium uptake protein TrkA.</text>
</comment>
<feature type="transmembrane region" description="Helical" evidence="13">
    <location>
        <begin position="300"/>
        <end position="324"/>
    </location>
</feature>
<evidence type="ECO:0000256" key="5">
    <source>
        <dbReference type="ARBA" id="ARBA00022519"/>
    </source>
</evidence>
<evidence type="ECO:0000256" key="2">
    <source>
        <dbReference type="ARBA" id="ARBA00009137"/>
    </source>
</evidence>
<dbReference type="InterPro" id="IPR004772">
    <property type="entry name" value="TrkH"/>
</dbReference>
<dbReference type="Proteomes" id="UP001465153">
    <property type="component" value="Unassembled WGS sequence"/>
</dbReference>
<name>A0ABQ0AB67_9GAMM</name>
<dbReference type="PANTHER" id="PTHR32024">
    <property type="entry name" value="TRK SYSTEM POTASSIUM UPTAKE PROTEIN TRKG-RELATED"/>
    <property type="match status" value="1"/>
</dbReference>
<keyword evidence="8 12" id="KW-0630">Potassium</keyword>
<dbReference type="PANTHER" id="PTHR32024:SF2">
    <property type="entry name" value="TRK SYSTEM POTASSIUM UPTAKE PROTEIN TRKG-RELATED"/>
    <property type="match status" value="1"/>
</dbReference>
<organism evidence="14 15">
    <name type="scientific">Sessilibacter corallicola</name>
    <dbReference type="NCBI Taxonomy" id="2904075"/>
    <lineage>
        <taxon>Bacteria</taxon>
        <taxon>Pseudomonadati</taxon>
        <taxon>Pseudomonadota</taxon>
        <taxon>Gammaproteobacteria</taxon>
        <taxon>Cellvibrionales</taxon>
        <taxon>Cellvibrionaceae</taxon>
        <taxon>Sessilibacter</taxon>
    </lineage>
</organism>
<evidence type="ECO:0000256" key="11">
    <source>
        <dbReference type="ARBA" id="ARBA00023136"/>
    </source>
</evidence>
<gene>
    <name evidence="14" type="ORF">NBRC116591_27160</name>
</gene>
<proteinExistence type="inferred from homology"/>
<comment type="caution">
    <text evidence="14">The sequence shown here is derived from an EMBL/GenBank/DDBJ whole genome shotgun (WGS) entry which is preliminary data.</text>
</comment>
<feature type="transmembrane region" description="Helical" evidence="13">
    <location>
        <begin position="55"/>
        <end position="76"/>
    </location>
</feature>
<evidence type="ECO:0000256" key="8">
    <source>
        <dbReference type="ARBA" id="ARBA00022958"/>
    </source>
</evidence>
<feature type="transmembrane region" description="Helical" evidence="13">
    <location>
        <begin position="223"/>
        <end position="241"/>
    </location>
</feature>
<evidence type="ECO:0000256" key="1">
    <source>
        <dbReference type="ARBA" id="ARBA00004429"/>
    </source>
</evidence>
<evidence type="ECO:0000256" key="13">
    <source>
        <dbReference type="SAM" id="Phobius"/>
    </source>
</evidence>